<comment type="caution">
    <text evidence="1">The sequence shown here is derived from an EMBL/GenBank/DDBJ whole genome shotgun (WGS) entry which is preliminary data.</text>
</comment>
<keyword evidence="2" id="KW-1185">Reference proteome</keyword>
<organism evidence="1 2">
    <name type="scientific">Irpex rosettiformis</name>
    <dbReference type="NCBI Taxonomy" id="378272"/>
    <lineage>
        <taxon>Eukaryota</taxon>
        <taxon>Fungi</taxon>
        <taxon>Dikarya</taxon>
        <taxon>Basidiomycota</taxon>
        <taxon>Agaricomycotina</taxon>
        <taxon>Agaricomycetes</taxon>
        <taxon>Polyporales</taxon>
        <taxon>Irpicaceae</taxon>
        <taxon>Irpex</taxon>
    </lineage>
</organism>
<dbReference type="Proteomes" id="UP001055072">
    <property type="component" value="Unassembled WGS sequence"/>
</dbReference>
<name>A0ACB8UBM9_9APHY</name>
<proteinExistence type="predicted"/>
<dbReference type="EMBL" id="MU274905">
    <property type="protein sequence ID" value="KAI0091604.1"/>
    <property type="molecule type" value="Genomic_DNA"/>
</dbReference>
<sequence length="1042" mass="114082">MSEYVDYPPGFHIDESFGAEYDPYPGNRTRQGPGRSAASPSWLLTSNIQPPAASTPRVTPTNVTSPIPTVHRLARNPDDDPARTPVAFGSPVSGQGVFQGRGAIAAEQATMPWLTRSPTNVSYPTTMPRQTWLSNNGQQSPPMRTNDNSSLFQPIHASTPAPSQYIGDPRLYPQAPPPRYERRFSPPQQYGAAVPAENDVGSRRSPSIERGYPAHRVHRDEDEDEEQSRIHHYYEYNRHDRSTPHEVDEAEFEREMRSNSGSVSEPEYDEEVVPMDAVVDDQQQQQQQNQQQQQQNQQQRQEEGMPGMMHMPEAHSQEPQPLVVNKGKKRFVGGFWSGLKNFTGFGPKPPLPPLIIPPHAQTRPPNNLVPVETRPPVSDAGDNPPPLAINVHAPPSVSSPDRPLLPALAAADSSFLVDPTPESHGPTNTTADQSELPITIPDLPEDTHLPNPHDETHELITAPNSHPGTPEEVDLRHTVDYDAMSDPIEDDIPERTFSTHINRVGKFISDLVHLPWISPTSISEPYKPAESRRARYAVGGSKSGGGKSWYTKENHEKLDLLATPTQMNQRRYPTSAGGGTQTRPSENPRRRRPARRVRERLSSSTDDTTSFSPRVHKPTYDPGLTLASSPIVLSQRSHNNLNAQQQPIPIPVQAGPYNYYYTTTPSHPMYIYPSPIASPRAQTGSEGNGNNNVNNNNVGYGYVQGGPATATTPIVMPVPIPFQMPIPGGSGGHQQQQGVPTVYMIAPAPIVIPQTTSNAPSRQHTGRKRGGRNGNHVQQGGGEGGGSGVNTRNSVTSRSSTSRKGNGNQKSPGQVKRGGNGKAVVDGGGGTTSPRAGSRSPRPVVNAQEVVDVDSTLRRVIQDVTCHDGSCSQVIALGGYVDKPRSRLNVNVSTLRQYSSIFHFVCFKLFTTNYMWAGVLDVISCQIDHPLELVESKCRLATDVKAKRSARSCDGEASRVLRYRSCDMSPVPGEMAIWTTIKITLCGHNPISGVNVIRGSWGSGHDIRRHTTTYDDMHKTYTQHTHSAVDEESDIKASDVIA</sequence>
<accession>A0ACB8UBM9</accession>
<reference evidence="1" key="1">
    <citation type="journal article" date="2021" name="Environ. Microbiol.">
        <title>Gene family expansions and transcriptome signatures uncover fungal adaptations to wood decay.</title>
        <authorList>
            <person name="Hage H."/>
            <person name="Miyauchi S."/>
            <person name="Viragh M."/>
            <person name="Drula E."/>
            <person name="Min B."/>
            <person name="Chaduli D."/>
            <person name="Navarro D."/>
            <person name="Favel A."/>
            <person name="Norest M."/>
            <person name="Lesage-Meessen L."/>
            <person name="Balint B."/>
            <person name="Merenyi Z."/>
            <person name="de Eugenio L."/>
            <person name="Morin E."/>
            <person name="Martinez A.T."/>
            <person name="Baldrian P."/>
            <person name="Stursova M."/>
            <person name="Martinez M.J."/>
            <person name="Novotny C."/>
            <person name="Magnuson J.K."/>
            <person name="Spatafora J.W."/>
            <person name="Maurice S."/>
            <person name="Pangilinan J."/>
            <person name="Andreopoulos W."/>
            <person name="LaButti K."/>
            <person name="Hundley H."/>
            <person name="Na H."/>
            <person name="Kuo A."/>
            <person name="Barry K."/>
            <person name="Lipzen A."/>
            <person name="Henrissat B."/>
            <person name="Riley R."/>
            <person name="Ahrendt S."/>
            <person name="Nagy L.G."/>
            <person name="Grigoriev I.V."/>
            <person name="Martin F."/>
            <person name="Rosso M.N."/>
        </authorList>
    </citation>
    <scope>NUCLEOTIDE SEQUENCE</scope>
    <source>
        <strain evidence="1">CBS 384.51</strain>
    </source>
</reference>
<evidence type="ECO:0000313" key="2">
    <source>
        <dbReference type="Proteomes" id="UP001055072"/>
    </source>
</evidence>
<protein>
    <submittedName>
        <fullName evidence="1">Uncharacterized protein</fullName>
    </submittedName>
</protein>
<evidence type="ECO:0000313" key="1">
    <source>
        <dbReference type="EMBL" id="KAI0091604.1"/>
    </source>
</evidence>
<gene>
    <name evidence="1" type="ORF">BDY19DRAFT_904241</name>
</gene>